<feature type="transmembrane region" description="Helical" evidence="1">
    <location>
        <begin position="12"/>
        <end position="29"/>
    </location>
</feature>
<feature type="transmembrane region" description="Helical" evidence="1">
    <location>
        <begin position="186"/>
        <end position="205"/>
    </location>
</feature>
<evidence type="ECO:0000256" key="1">
    <source>
        <dbReference type="SAM" id="Phobius"/>
    </source>
</evidence>
<feature type="transmembrane region" description="Helical" evidence="1">
    <location>
        <begin position="90"/>
        <end position="108"/>
    </location>
</feature>
<sequence length="340" mass="38510">MTTHSKRLDYLDLLRVLALGSVIVFHYFFNGISKGTVTSVSLPGFAGIAKYGYLGVELFFLISGFVILYSTQNRTAREFVKKRFIRLYPMYWMAIIVIFVITNLPFWSNKGPQLSKALWNLTMFPTAFGEDWVDAAHWFLARELQLYVFVTIVLAIGIGKHLPNIFSWWAIIICLWNLFDLPQFEIWYFSGYFALITGGAIIFSIREWGMNTLRAVSLLAAYICAVETRMTKSVALAELRNTTYNKYVVAILVTVGFLLILATLNSHIGSISLKWAGIAGAITYPLFLVHGRLGLLSIQNLANDSNKYLVYPLVLIAVIAIAYGLLKLEKRLLATRLFNR</sequence>
<feature type="domain" description="Acyltransferase 3" evidence="2">
    <location>
        <begin position="9"/>
        <end position="325"/>
    </location>
</feature>
<keyword evidence="1" id="KW-0812">Transmembrane</keyword>
<dbReference type="PANTHER" id="PTHR23028:SF53">
    <property type="entry name" value="ACYL_TRANSF_3 DOMAIN-CONTAINING PROTEIN"/>
    <property type="match status" value="1"/>
</dbReference>
<accession>A0A6J5Z6R7</accession>
<evidence type="ECO:0000259" key="2">
    <source>
        <dbReference type="Pfam" id="PF01757"/>
    </source>
</evidence>
<dbReference type="GO" id="GO:0016020">
    <property type="term" value="C:membrane"/>
    <property type="evidence" value="ECO:0007669"/>
    <property type="project" value="TreeGrafter"/>
</dbReference>
<proteinExistence type="predicted"/>
<name>A0A6J5Z6R7_9ZZZZ</name>
<dbReference type="Pfam" id="PF01757">
    <property type="entry name" value="Acyl_transf_3"/>
    <property type="match status" value="1"/>
</dbReference>
<gene>
    <name evidence="3" type="ORF">UFOPK3820_00636</name>
</gene>
<dbReference type="GO" id="GO:0016747">
    <property type="term" value="F:acyltransferase activity, transferring groups other than amino-acyl groups"/>
    <property type="evidence" value="ECO:0007669"/>
    <property type="project" value="InterPro"/>
</dbReference>
<keyword evidence="1" id="KW-0472">Membrane</keyword>
<dbReference type="InterPro" id="IPR050879">
    <property type="entry name" value="Acyltransferase_3"/>
</dbReference>
<dbReference type="AlphaFoldDB" id="A0A6J5Z6R7"/>
<dbReference type="GO" id="GO:0009103">
    <property type="term" value="P:lipopolysaccharide biosynthetic process"/>
    <property type="evidence" value="ECO:0007669"/>
    <property type="project" value="TreeGrafter"/>
</dbReference>
<feature type="transmembrane region" description="Helical" evidence="1">
    <location>
        <begin position="49"/>
        <end position="69"/>
    </location>
</feature>
<feature type="transmembrane region" description="Helical" evidence="1">
    <location>
        <begin position="146"/>
        <end position="179"/>
    </location>
</feature>
<keyword evidence="1" id="KW-1133">Transmembrane helix</keyword>
<feature type="transmembrane region" description="Helical" evidence="1">
    <location>
        <begin position="308"/>
        <end position="326"/>
    </location>
</feature>
<evidence type="ECO:0000313" key="3">
    <source>
        <dbReference type="EMBL" id="CAB4336827.1"/>
    </source>
</evidence>
<dbReference type="PANTHER" id="PTHR23028">
    <property type="entry name" value="ACETYLTRANSFERASE"/>
    <property type="match status" value="1"/>
</dbReference>
<feature type="transmembrane region" description="Helical" evidence="1">
    <location>
        <begin position="271"/>
        <end position="288"/>
    </location>
</feature>
<protein>
    <submittedName>
        <fullName evidence="3">Unannotated protein</fullName>
    </submittedName>
</protein>
<dbReference type="InterPro" id="IPR002656">
    <property type="entry name" value="Acyl_transf_3_dom"/>
</dbReference>
<reference evidence="3" key="1">
    <citation type="submission" date="2020-05" db="EMBL/GenBank/DDBJ databases">
        <authorList>
            <person name="Chiriac C."/>
            <person name="Salcher M."/>
            <person name="Ghai R."/>
            <person name="Kavagutti S V."/>
        </authorList>
    </citation>
    <scope>NUCLEOTIDE SEQUENCE</scope>
</reference>
<organism evidence="3">
    <name type="scientific">freshwater metagenome</name>
    <dbReference type="NCBI Taxonomy" id="449393"/>
    <lineage>
        <taxon>unclassified sequences</taxon>
        <taxon>metagenomes</taxon>
        <taxon>ecological metagenomes</taxon>
    </lineage>
</organism>
<dbReference type="EMBL" id="CAESAB010000018">
    <property type="protein sequence ID" value="CAB4336827.1"/>
    <property type="molecule type" value="Genomic_DNA"/>
</dbReference>
<feature type="transmembrane region" description="Helical" evidence="1">
    <location>
        <begin position="247"/>
        <end position="264"/>
    </location>
</feature>